<evidence type="ECO:0000256" key="1">
    <source>
        <dbReference type="ARBA" id="ARBA00023015"/>
    </source>
</evidence>
<evidence type="ECO:0000256" key="4">
    <source>
        <dbReference type="SAM" id="Phobius"/>
    </source>
</evidence>
<evidence type="ECO:0000256" key="2">
    <source>
        <dbReference type="ARBA" id="ARBA00023163"/>
    </source>
</evidence>
<feature type="region of interest" description="Disordered" evidence="3">
    <location>
        <begin position="197"/>
        <end position="234"/>
    </location>
</feature>
<feature type="compositionally biased region" description="Polar residues" evidence="3">
    <location>
        <begin position="222"/>
        <end position="231"/>
    </location>
</feature>
<dbReference type="InterPro" id="IPR041916">
    <property type="entry name" value="Anti_sigma_zinc_sf"/>
</dbReference>
<organism evidence="6 7">
    <name type="scientific">Streptomyces nitrosporeus</name>
    <dbReference type="NCBI Taxonomy" id="28894"/>
    <lineage>
        <taxon>Bacteria</taxon>
        <taxon>Bacillati</taxon>
        <taxon>Actinomycetota</taxon>
        <taxon>Actinomycetes</taxon>
        <taxon>Kitasatosporales</taxon>
        <taxon>Streptomycetaceae</taxon>
        <taxon>Streptomyces</taxon>
    </lineage>
</organism>
<proteinExistence type="predicted"/>
<feature type="transmembrane region" description="Helical" evidence="4">
    <location>
        <begin position="135"/>
        <end position="153"/>
    </location>
</feature>
<feature type="compositionally biased region" description="Low complexity" evidence="3">
    <location>
        <begin position="108"/>
        <end position="126"/>
    </location>
</feature>
<keyword evidence="1" id="KW-0805">Transcription regulation</keyword>
<dbReference type="Pfam" id="PF13490">
    <property type="entry name" value="zf-HC2"/>
    <property type="match status" value="1"/>
</dbReference>
<feature type="region of interest" description="Disordered" evidence="3">
    <location>
        <begin position="91"/>
        <end position="131"/>
    </location>
</feature>
<feature type="domain" description="Putative zinc-finger" evidence="5">
    <location>
        <begin position="16"/>
        <end position="43"/>
    </location>
</feature>
<dbReference type="EMBL" id="CP023702">
    <property type="protein sequence ID" value="QEU73459.1"/>
    <property type="molecule type" value="Genomic_DNA"/>
</dbReference>
<dbReference type="AlphaFoldDB" id="A0A5J6FAD1"/>
<keyword evidence="4" id="KW-0812">Transmembrane</keyword>
<dbReference type="Proteomes" id="UP000326178">
    <property type="component" value="Chromosome"/>
</dbReference>
<feature type="region of interest" description="Disordered" evidence="3">
    <location>
        <begin position="1"/>
        <end position="20"/>
    </location>
</feature>
<sequence>MTSATDAVEHPDVSEISDLTEGLLPPDRAADIRHHLASCAECHDTQVSLEEIRSLLAGGGDEAHQESMPEDIAARIDAALAAEPFPVPASGAAAGVVSRETHDRTGEPGAAARPSGRPRGATGPGRRSARRRRTVVLGSVFGAAVVGVSAFLLQSVQLPGASLSSADQAAGSAAKGAQDFSGPSLEEQVRHLLKAAPAPVDSEAEASEAGEGEPSADAKSPQDLTPGTLASGTPLRAPAVEVPLCVQRGTGRDTPALAVEQGSFEGTAAFLVVLPDASDPERVQAYVVDAGCVGSAPVTYGRLLRSDSYARP</sequence>
<dbReference type="Gene3D" id="1.10.10.1320">
    <property type="entry name" value="Anti-sigma factor, zinc-finger domain"/>
    <property type="match status" value="1"/>
</dbReference>
<accession>A0A5J6FAD1</accession>
<evidence type="ECO:0000313" key="6">
    <source>
        <dbReference type="EMBL" id="QEU73459.1"/>
    </source>
</evidence>
<evidence type="ECO:0000259" key="5">
    <source>
        <dbReference type="Pfam" id="PF13490"/>
    </source>
</evidence>
<dbReference type="InterPro" id="IPR027383">
    <property type="entry name" value="Znf_put"/>
</dbReference>
<protein>
    <submittedName>
        <fullName evidence="6">Zf-HC2 domain-containing protein</fullName>
    </submittedName>
</protein>
<dbReference type="RefSeq" id="WP_150488767.1">
    <property type="nucleotide sequence ID" value="NZ_BMUV01000010.1"/>
</dbReference>
<keyword evidence="4" id="KW-1133">Transmembrane helix</keyword>
<gene>
    <name evidence="6" type="ORF">CP967_16970</name>
</gene>
<evidence type="ECO:0000313" key="7">
    <source>
        <dbReference type="Proteomes" id="UP000326178"/>
    </source>
</evidence>
<dbReference type="KEGG" id="snk:CP967_16970"/>
<dbReference type="OrthoDB" id="4350643at2"/>
<keyword evidence="7" id="KW-1185">Reference proteome</keyword>
<name>A0A5J6FAD1_9ACTN</name>
<keyword evidence="4" id="KW-0472">Membrane</keyword>
<reference evidence="6 7" key="1">
    <citation type="submission" date="2017-09" db="EMBL/GenBank/DDBJ databases">
        <authorList>
            <person name="Lee N."/>
            <person name="Cho B.-K."/>
        </authorList>
    </citation>
    <scope>NUCLEOTIDE SEQUENCE [LARGE SCALE GENOMIC DNA]</scope>
    <source>
        <strain evidence="6 7">ATCC 12769</strain>
    </source>
</reference>
<feature type="compositionally biased region" description="Acidic residues" evidence="3">
    <location>
        <begin position="202"/>
        <end position="211"/>
    </location>
</feature>
<keyword evidence="2" id="KW-0804">Transcription</keyword>
<evidence type="ECO:0000256" key="3">
    <source>
        <dbReference type="SAM" id="MobiDB-lite"/>
    </source>
</evidence>